<proteinExistence type="inferred from homology"/>
<keyword evidence="3" id="KW-0583">PHB biosynthesis</keyword>
<feature type="domain" description="Thiolase C-terminal" evidence="9">
    <location>
        <begin position="270"/>
        <end position="392"/>
    </location>
</feature>
<evidence type="ECO:0000259" key="9">
    <source>
        <dbReference type="Pfam" id="PF02803"/>
    </source>
</evidence>
<dbReference type="eggNOG" id="COG0183">
    <property type="taxonomic scope" value="Bacteria"/>
</dbReference>
<dbReference type="InterPro" id="IPR020617">
    <property type="entry name" value="Thiolase_C"/>
</dbReference>
<dbReference type="CDD" id="cd00751">
    <property type="entry name" value="thiolase"/>
    <property type="match status" value="1"/>
</dbReference>
<feature type="active site" description="Proton acceptor" evidence="6">
    <location>
        <position position="379"/>
    </location>
</feature>
<evidence type="ECO:0000256" key="4">
    <source>
        <dbReference type="ARBA" id="ARBA00023315"/>
    </source>
</evidence>
<dbReference type="InterPro" id="IPR002155">
    <property type="entry name" value="Thiolase"/>
</dbReference>
<sequence>MADQDPVVIVGMARTPMGGLLGDLAGLSANELGGIAVAAAVKEAGLAPGEANEIIMGNCLPAGQGQAPARQAGFNAGQDKGLEAVTINKMCGSGMQATIMGRNAILSGDAEIVIAGGMESMTNAPHLINARKGHKYGTMAAEDHMALDGLSDAYSKGPMGLFADKIAGEYQFTREQQDAYAIETLKRAQDATTSGKFKREIAPVTIKSRKGETVVDIDQLPREAKPDKIPQLRPAFSKDGTVTAANASAISDGAAALVLMKKSEAEKRGLKPIATIVSSSSHAHEPEYFTTAPVPAMQKALAKAGWGVDEVELWEVNEAFAVVPMIAMKELGISHDKLNVNGGACAMGHPIGASGARVIVTLLAAMEDRGAKKGVASLCIGGGEGIAMCLERA</sequence>
<feature type="domain" description="Thiolase N-terminal" evidence="8">
    <location>
        <begin position="7"/>
        <end position="263"/>
    </location>
</feature>
<dbReference type="GO" id="GO:0044281">
    <property type="term" value="P:small molecule metabolic process"/>
    <property type="evidence" value="ECO:0007669"/>
    <property type="project" value="UniProtKB-ARBA"/>
</dbReference>
<dbReference type="SUPFAM" id="SSF53901">
    <property type="entry name" value="Thiolase-like"/>
    <property type="match status" value="2"/>
</dbReference>
<keyword evidence="2 7" id="KW-0808">Transferase</keyword>
<protein>
    <submittedName>
        <fullName evidence="10">Acetyl-CoA acetyltransferase</fullName>
    </submittedName>
</protein>
<dbReference type="AlphaFoldDB" id="A0A069E5S7"/>
<dbReference type="Gene3D" id="3.40.47.10">
    <property type="match status" value="2"/>
</dbReference>
<dbReference type="PIRSF" id="PIRSF000429">
    <property type="entry name" value="Ac-CoA_Ac_transf"/>
    <property type="match status" value="1"/>
</dbReference>
<organism evidence="10 11">
    <name type="scientific">Hyphomonas adhaerens MHS-3</name>
    <dbReference type="NCBI Taxonomy" id="1280949"/>
    <lineage>
        <taxon>Bacteria</taxon>
        <taxon>Pseudomonadati</taxon>
        <taxon>Pseudomonadota</taxon>
        <taxon>Alphaproteobacteria</taxon>
        <taxon>Hyphomonadales</taxon>
        <taxon>Hyphomonadaceae</taxon>
        <taxon>Hyphomonas</taxon>
    </lineage>
</organism>
<dbReference type="PANTHER" id="PTHR18919:SF138">
    <property type="entry name" value="ACETYL-COA C-ACETYLTRANSFERASE"/>
    <property type="match status" value="1"/>
</dbReference>
<evidence type="ECO:0000256" key="6">
    <source>
        <dbReference type="PIRSR" id="PIRSR000429-1"/>
    </source>
</evidence>
<dbReference type="OrthoDB" id="7623727at2"/>
<comment type="pathway">
    <text evidence="5">Metabolic intermediate biosynthesis; (R)-mevalonate biosynthesis; (R)-mevalonate from acetyl-CoA: step 1/3.</text>
</comment>
<dbReference type="EMBL" id="ARYH01000001">
    <property type="protein sequence ID" value="KCZ85463.1"/>
    <property type="molecule type" value="Genomic_DNA"/>
</dbReference>
<evidence type="ECO:0000256" key="7">
    <source>
        <dbReference type="RuleBase" id="RU003557"/>
    </source>
</evidence>
<dbReference type="Proteomes" id="UP000027446">
    <property type="component" value="Unassembled WGS sequence"/>
</dbReference>
<evidence type="ECO:0000256" key="5">
    <source>
        <dbReference type="ARBA" id="ARBA00037924"/>
    </source>
</evidence>
<reference evidence="10 11" key="1">
    <citation type="journal article" date="2014" name="Antonie Van Leeuwenhoek">
        <title>Hyphomonas beringensis sp. nov. and Hyphomonas chukchiensis sp. nov., isolated from surface seawater of the Bering Sea and Chukchi Sea.</title>
        <authorList>
            <person name="Li C."/>
            <person name="Lai Q."/>
            <person name="Li G."/>
            <person name="Dong C."/>
            <person name="Wang J."/>
            <person name="Liao Y."/>
            <person name="Shao Z."/>
        </authorList>
    </citation>
    <scope>NUCLEOTIDE SEQUENCE [LARGE SCALE GENOMIC DNA]</scope>
    <source>
        <strain evidence="10 11">MHS-3</strain>
    </source>
</reference>
<dbReference type="RefSeq" id="WP_035570235.1">
    <property type="nucleotide sequence ID" value="NZ_ARYH01000001.1"/>
</dbReference>
<gene>
    <name evidence="10" type="ORF">HAD_07260</name>
</gene>
<evidence type="ECO:0000313" key="11">
    <source>
        <dbReference type="Proteomes" id="UP000027446"/>
    </source>
</evidence>
<keyword evidence="11" id="KW-1185">Reference proteome</keyword>
<dbReference type="NCBIfam" id="TIGR01930">
    <property type="entry name" value="AcCoA-C-Actrans"/>
    <property type="match status" value="1"/>
</dbReference>
<comment type="caution">
    <text evidence="10">The sequence shown here is derived from an EMBL/GenBank/DDBJ whole genome shotgun (WGS) entry which is preliminary data.</text>
</comment>
<feature type="active site" description="Acyl-thioester intermediate" evidence="6">
    <location>
        <position position="91"/>
    </location>
</feature>
<evidence type="ECO:0000259" key="8">
    <source>
        <dbReference type="Pfam" id="PF00108"/>
    </source>
</evidence>
<dbReference type="PROSITE" id="PS00099">
    <property type="entry name" value="THIOLASE_3"/>
    <property type="match status" value="1"/>
</dbReference>
<dbReference type="Pfam" id="PF00108">
    <property type="entry name" value="Thiolase_N"/>
    <property type="match status" value="1"/>
</dbReference>
<dbReference type="Pfam" id="PF02803">
    <property type="entry name" value="Thiolase_C"/>
    <property type="match status" value="1"/>
</dbReference>
<dbReference type="InterPro" id="IPR020610">
    <property type="entry name" value="Thiolase_AS"/>
</dbReference>
<evidence type="ECO:0000256" key="2">
    <source>
        <dbReference type="ARBA" id="ARBA00022679"/>
    </source>
</evidence>
<dbReference type="InterPro" id="IPR020616">
    <property type="entry name" value="Thiolase_N"/>
</dbReference>
<feature type="active site" description="Proton acceptor" evidence="6">
    <location>
        <position position="349"/>
    </location>
</feature>
<dbReference type="GO" id="GO:0003988">
    <property type="term" value="F:acetyl-CoA C-acyltransferase activity"/>
    <property type="evidence" value="ECO:0007669"/>
    <property type="project" value="UniProtKB-ARBA"/>
</dbReference>
<dbReference type="STRING" id="1280949.HAD_07260"/>
<keyword evidence="4 7" id="KW-0012">Acyltransferase</keyword>
<dbReference type="FunFam" id="3.40.47.10:FF:000010">
    <property type="entry name" value="Acetyl-CoA acetyltransferase (Thiolase)"/>
    <property type="match status" value="1"/>
</dbReference>
<name>A0A069E5S7_9PROT</name>
<accession>A0A069E5S7</accession>
<evidence type="ECO:0000256" key="3">
    <source>
        <dbReference type="ARBA" id="ARBA00022752"/>
    </source>
</evidence>
<comment type="similarity">
    <text evidence="1 7">Belongs to the thiolase-like superfamily. Thiolase family.</text>
</comment>
<dbReference type="PATRIC" id="fig|1280949.3.peg.1479"/>
<dbReference type="InterPro" id="IPR016039">
    <property type="entry name" value="Thiolase-like"/>
</dbReference>
<evidence type="ECO:0000256" key="1">
    <source>
        <dbReference type="ARBA" id="ARBA00010982"/>
    </source>
</evidence>
<dbReference type="GO" id="GO:0042619">
    <property type="term" value="P:poly-hydroxybutyrate biosynthetic process"/>
    <property type="evidence" value="ECO:0007669"/>
    <property type="project" value="UniProtKB-KW"/>
</dbReference>
<dbReference type="PANTHER" id="PTHR18919">
    <property type="entry name" value="ACETYL-COA C-ACYLTRANSFERASE"/>
    <property type="match status" value="1"/>
</dbReference>
<evidence type="ECO:0000313" key="10">
    <source>
        <dbReference type="EMBL" id="KCZ85463.1"/>
    </source>
</evidence>